<keyword evidence="7" id="KW-1185">Reference proteome</keyword>
<name>A0A2N7W6H2_9BURK</name>
<dbReference type="GO" id="GO:0003700">
    <property type="term" value="F:DNA-binding transcription factor activity"/>
    <property type="evidence" value="ECO:0007669"/>
    <property type="project" value="TreeGrafter"/>
</dbReference>
<dbReference type="EMBL" id="PNYB01000008">
    <property type="protein sequence ID" value="PMS25007.1"/>
    <property type="molecule type" value="Genomic_DNA"/>
</dbReference>
<dbReference type="InterPro" id="IPR010982">
    <property type="entry name" value="Lambda_DNA-bd_dom_sf"/>
</dbReference>
<dbReference type="InterPro" id="IPR028082">
    <property type="entry name" value="Peripla_BP_I"/>
</dbReference>
<dbReference type="RefSeq" id="WP_102610010.1">
    <property type="nucleotide sequence ID" value="NZ_CADIKD010000002.1"/>
</dbReference>
<evidence type="ECO:0000313" key="7">
    <source>
        <dbReference type="Proteomes" id="UP000235347"/>
    </source>
</evidence>
<feature type="domain" description="HTH lacI-type" evidence="5">
    <location>
        <begin position="2"/>
        <end position="56"/>
    </location>
</feature>
<dbReference type="Gene3D" id="3.40.50.2300">
    <property type="match status" value="2"/>
</dbReference>
<keyword evidence="1" id="KW-0678">Repressor</keyword>
<accession>A0A2N7W6H2</accession>
<proteinExistence type="predicted"/>
<comment type="caution">
    <text evidence="6">The sequence shown here is derived from an EMBL/GenBank/DDBJ whole genome shotgun (WGS) entry which is preliminary data.</text>
</comment>
<evidence type="ECO:0000256" key="4">
    <source>
        <dbReference type="ARBA" id="ARBA00023163"/>
    </source>
</evidence>
<organism evidence="6 7">
    <name type="scientific">Trinickia soli</name>
    <dbReference type="NCBI Taxonomy" id="380675"/>
    <lineage>
        <taxon>Bacteria</taxon>
        <taxon>Pseudomonadati</taxon>
        <taxon>Pseudomonadota</taxon>
        <taxon>Betaproteobacteria</taxon>
        <taxon>Burkholderiales</taxon>
        <taxon>Burkholderiaceae</taxon>
        <taxon>Trinickia</taxon>
    </lineage>
</organism>
<evidence type="ECO:0000313" key="6">
    <source>
        <dbReference type="EMBL" id="PMS25007.1"/>
    </source>
</evidence>
<dbReference type="PROSITE" id="PS50932">
    <property type="entry name" value="HTH_LACI_2"/>
    <property type="match status" value="1"/>
</dbReference>
<dbReference type="Pfam" id="PF13377">
    <property type="entry name" value="Peripla_BP_3"/>
    <property type="match status" value="1"/>
</dbReference>
<protein>
    <submittedName>
        <fullName evidence="6">LacI family transcriptional regulator</fullName>
    </submittedName>
</protein>
<dbReference type="InterPro" id="IPR000843">
    <property type="entry name" value="HTH_LacI"/>
</dbReference>
<keyword evidence="3" id="KW-0238">DNA-binding</keyword>
<dbReference type="InterPro" id="IPR046335">
    <property type="entry name" value="LacI/GalR-like_sensor"/>
</dbReference>
<reference evidence="6 7" key="1">
    <citation type="submission" date="2018-01" db="EMBL/GenBank/DDBJ databases">
        <title>Whole genome analyses suggest that Burkholderia sensu lato contains two further novel genera in the rhizoxinica-symbiotica group Mycetohabitans gen. nov., and Trinickia gen. nov.: implications for the evolution of diazotrophy and nodulation in the Burkholderiaceae.</title>
        <authorList>
            <person name="Estrada-de los Santos P."/>
            <person name="Palmer M."/>
            <person name="Chavez-Ramirez B."/>
            <person name="Beukes C."/>
            <person name="Steenkamp E.T."/>
            <person name="Hirsch A.M."/>
            <person name="Manyaka P."/>
            <person name="Maluk M."/>
            <person name="Lafos M."/>
            <person name="Crook M."/>
            <person name="Gross E."/>
            <person name="Simon M.F."/>
            <person name="Bueno dos Reis Junior F."/>
            <person name="Poole P.S."/>
            <person name="Venter S.N."/>
            <person name="James E.K."/>
        </authorList>
    </citation>
    <scope>NUCLEOTIDE SEQUENCE [LARGE SCALE GENOMIC DNA]</scope>
    <source>
        <strain evidence="6 7">GP25-8</strain>
    </source>
</reference>
<evidence type="ECO:0000256" key="2">
    <source>
        <dbReference type="ARBA" id="ARBA00023015"/>
    </source>
</evidence>
<dbReference type="CDD" id="cd06267">
    <property type="entry name" value="PBP1_LacI_sugar_binding-like"/>
    <property type="match status" value="1"/>
</dbReference>
<dbReference type="SUPFAM" id="SSF47413">
    <property type="entry name" value="lambda repressor-like DNA-binding domains"/>
    <property type="match status" value="1"/>
</dbReference>
<dbReference type="GO" id="GO:0000976">
    <property type="term" value="F:transcription cis-regulatory region binding"/>
    <property type="evidence" value="ECO:0007669"/>
    <property type="project" value="TreeGrafter"/>
</dbReference>
<keyword evidence="4" id="KW-0804">Transcription</keyword>
<dbReference type="SMART" id="SM00354">
    <property type="entry name" value="HTH_LACI"/>
    <property type="match status" value="1"/>
</dbReference>
<sequence length="353" mass="37825">MVTIKDIAARLQVSPSTVGRALADDPRISAATKKKVSEVANEMGYVANLAARMMRGVSSNLVGLVLPDIRNSFYSTIAHALSKCVQGAGFQLTLSETGDDRMVELQHIRELASANVAGIIIVPTAKPHREAIRLLKMLPHVQLIRRQAAIGDQFFGIDDTKALYEATDHLVQLGHRRIAYIGGPDDLPTGAARLQGYQKALDALSRNGRAGPEHVRLGSPGSVEFGREAMRALLSLANAPTAVVAGSVRITQGILEELMSRRISVPDQLSVVGFGDEVGFSWWGPGLTTIGLPVHDLATACGLWFVHQIRQNESARAPYSSIATSTLIVRGSTCALGTAQRERAPLSRSKSPA</sequence>
<evidence type="ECO:0000259" key="5">
    <source>
        <dbReference type="PROSITE" id="PS50932"/>
    </source>
</evidence>
<evidence type="ECO:0000256" key="1">
    <source>
        <dbReference type="ARBA" id="ARBA00022491"/>
    </source>
</evidence>
<dbReference type="AlphaFoldDB" id="A0A2N7W6H2"/>
<dbReference type="PANTHER" id="PTHR30146:SF148">
    <property type="entry name" value="HTH-TYPE TRANSCRIPTIONAL REPRESSOR PURR-RELATED"/>
    <property type="match status" value="1"/>
</dbReference>
<dbReference type="PANTHER" id="PTHR30146">
    <property type="entry name" value="LACI-RELATED TRANSCRIPTIONAL REPRESSOR"/>
    <property type="match status" value="1"/>
</dbReference>
<dbReference type="SUPFAM" id="SSF53822">
    <property type="entry name" value="Periplasmic binding protein-like I"/>
    <property type="match status" value="1"/>
</dbReference>
<dbReference type="Pfam" id="PF00356">
    <property type="entry name" value="LacI"/>
    <property type="match status" value="1"/>
</dbReference>
<dbReference type="Proteomes" id="UP000235347">
    <property type="component" value="Unassembled WGS sequence"/>
</dbReference>
<gene>
    <name evidence="6" type="ORF">C0Z19_11895</name>
</gene>
<dbReference type="CDD" id="cd01392">
    <property type="entry name" value="HTH_LacI"/>
    <property type="match status" value="1"/>
</dbReference>
<keyword evidence="2" id="KW-0805">Transcription regulation</keyword>
<evidence type="ECO:0000256" key="3">
    <source>
        <dbReference type="ARBA" id="ARBA00023125"/>
    </source>
</evidence>
<dbReference type="Gene3D" id="1.10.260.40">
    <property type="entry name" value="lambda repressor-like DNA-binding domains"/>
    <property type="match status" value="1"/>
</dbReference>